<dbReference type="GO" id="GO:0051539">
    <property type="term" value="F:4 iron, 4 sulfur cluster binding"/>
    <property type="evidence" value="ECO:0007669"/>
    <property type="project" value="TreeGrafter"/>
</dbReference>
<dbReference type="InterPro" id="IPR033756">
    <property type="entry name" value="YlxH/NBP35"/>
</dbReference>
<dbReference type="AlphaFoldDB" id="A0A1H9RU13"/>
<dbReference type="SUPFAM" id="SSF52540">
    <property type="entry name" value="P-loop containing nucleoside triphosphate hydrolases"/>
    <property type="match status" value="1"/>
</dbReference>
<organism evidence="8 9">
    <name type="scientific">Lachnobacterium bovis</name>
    <dbReference type="NCBI Taxonomy" id="140626"/>
    <lineage>
        <taxon>Bacteria</taxon>
        <taxon>Bacillati</taxon>
        <taxon>Bacillota</taxon>
        <taxon>Clostridia</taxon>
        <taxon>Lachnospirales</taxon>
        <taxon>Lachnospiraceae</taxon>
        <taxon>Lachnobacterium</taxon>
    </lineage>
</organism>
<comment type="similarity">
    <text evidence="6">Belongs to the Mrp/NBP35 ATP-binding proteins family.</text>
</comment>
<dbReference type="GO" id="GO:0016226">
    <property type="term" value="P:iron-sulfur cluster assembly"/>
    <property type="evidence" value="ECO:0007669"/>
    <property type="project" value="InterPro"/>
</dbReference>
<evidence type="ECO:0000256" key="4">
    <source>
        <dbReference type="ARBA" id="ARBA00023004"/>
    </source>
</evidence>
<comment type="function">
    <text evidence="6">Binds and transfers iron-sulfur (Fe-S) clusters to target apoproteins. Can hydrolyze ATP.</text>
</comment>
<name>A0A1H9RU13_9FIRM</name>
<sequence>MSKENFEAFSRTKRNMEKQGKEWKQESEKKPQQTTAESLKEPMNAFSNIKNVIGVVSGKGGVGKSFVTSSLAVQMAKKGYKVGILDADITGPSIPKMFGIKEQVVGDHRGMLPIETKEGIKVISINLLMENEEAPVIWRGPVIAGVVKQFWNETCWGDLDYLFVDMPPGTGDVPLTVFQSLPVEGIVIVTSPQELVQMIVKKAYNMANMMKIKVLGVVENFSYLLCPDCGKQIKLFGESHIDDVASELNIEVLGKLPLNPEAAQIADEGRFFEIENEELLSRAIEVLESKEKINS</sequence>
<evidence type="ECO:0000313" key="8">
    <source>
        <dbReference type="EMBL" id="SER76421.1"/>
    </source>
</evidence>
<evidence type="ECO:0000256" key="7">
    <source>
        <dbReference type="SAM" id="MobiDB-lite"/>
    </source>
</evidence>
<dbReference type="InterPro" id="IPR019591">
    <property type="entry name" value="Mrp/NBP35_ATP-bd"/>
</dbReference>
<feature type="region of interest" description="Disordered" evidence="7">
    <location>
        <begin position="1"/>
        <end position="41"/>
    </location>
</feature>
<evidence type="ECO:0000256" key="2">
    <source>
        <dbReference type="ARBA" id="ARBA00022741"/>
    </source>
</evidence>
<evidence type="ECO:0000256" key="6">
    <source>
        <dbReference type="HAMAP-Rule" id="MF_02040"/>
    </source>
</evidence>
<evidence type="ECO:0000256" key="5">
    <source>
        <dbReference type="ARBA" id="ARBA00023014"/>
    </source>
</evidence>
<dbReference type="GO" id="GO:0046872">
    <property type="term" value="F:metal ion binding"/>
    <property type="evidence" value="ECO:0007669"/>
    <property type="project" value="UniProtKB-KW"/>
</dbReference>
<keyword evidence="2 6" id="KW-0547">Nucleotide-binding</keyword>
<evidence type="ECO:0000256" key="3">
    <source>
        <dbReference type="ARBA" id="ARBA00022840"/>
    </source>
</evidence>
<dbReference type="InterPro" id="IPR027417">
    <property type="entry name" value="P-loop_NTPase"/>
</dbReference>
<keyword evidence="4 6" id="KW-0408">Iron</keyword>
<feature type="compositionally biased region" description="Basic and acidic residues" evidence="7">
    <location>
        <begin position="14"/>
        <end position="31"/>
    </location>
</feature>
<evidence type="ECO:0000313" key="9">
    <source>
        <dbReference type="Proteomes" id="UP000182471"/>
    </source>
</evidence>
<dbReference type="CDD" id="cd02037">
    <property type="entry name" value="Mrp_NBP35"/>
    <property type="match status" value="1"/>
</dbReference>
<dbReference type="FunFam" id="3.40.50.300:FF:001119">
    <property type="entry name" value="Iron-sulfur cluster carrier protein"/>
    <property type="match status" value="1"/>
</dbReference>
<dbReference type="PANTHER" id="PTHR42961">
    <property type="entry name" value="IRON-SULFUR PROTEIN NUBPL"/>
    <property type="match status" value="1"/>
</dbReference>
<dbReference type="RefSeq" id="WP_022749261.1">
    <property type="nucleotide sequence ID" value="NZ_FOGW01000009.1"/>
</dbReference>
<dbReference type="PANTHER" id="PTHR42961:SF2">
    <property type="entry name" value="IRON-SULFUR PROTEIN NUBPL"/>
    <property type="match status" value="1"/>
</dbReference>
<dbReference type="GO" id="GO:0005524">
    <property type="term" value="F:ATP binding"/>
    <property type="evidence" value="ECO:0007669"/>
    <property type="project" value="UniProtKB-UniRule"/>
</dbReference>
<reference evidence="9" key="1">
    <citation type="submission" date="2016-10" db="EMBL/GenBank/DDBJ databases">
        <authorList>
            <person name="Varghese N."/>
            <person name="Submissions S."/>
        </authorList>
    </citation>
    <scope>NUCLEOTIDE SEQUENCE [LARGE SCALE GENOMIC DNA]</scope>
    <source>
        <strain evidence="9">S1b</strain>
    </source>
</reference>
<keyword evidence="6" id="KW-0378">Hydrolase</keyword>
<gene>
    <name evidence="8" type="ORF">SAMN02910429_01016</name>
</gene>
<accession>A0A1H9RU13</accession>
<dbReference type="InterPro" id="IPR044304">
    <property type="entry name" value="NUBPL-like"/>
</dbReference>
<keyword evidence="9" id="KW-1185">Reference proteome</keyword>
<dbReference type="Pfam" id="PF10609">
    <property type="entry name" value="ParA"/>
    <property type="match status" value="1"/>
</dbReference>
<keyword evidence="1 6" id="KW-0479">Metal-binding</keyword>
<dbReference type="Gene3D" id="3.40.50.300">
    <property type="entry name" value="P-loop containing nucleotide triphosphate hydrolases"/>
    <property type="match status" value="1"/>
</dbReference>
<proteinExistence type="inferred from homology"/>
<feature type="binding site" evidence="6">
    <location>
        <begin position="58"/>
        <end position="65"/>
    </location>
    <ligand>
        <name>ATP</name>
        <dbReference type="ChEBI" id="CHEBI:30616"/>
    </ligand>
</feature>
<dbReference type="GO" id="GO:0016887">
    <property type="term" value="F:ATP hydrolysis activity"/>
    <property type="evidence" value="ECO:0007669"/>
    <property type="project" value="UniProtKB-UniRule"/>
</dbReference>
<protein>
    <recommendedName>
        <fullName evidence="6">Iron-sulfur cluster carrier protein</fullName>
    </recommendedName>
</protein>
<dbReference type="HAMAP" id="MF_02040">
    <property type="entry name" value="Mrp_NBP35"/>
    <property type="match status" value="1"/>
</dbReference>
<keyword evidence="5 6" id="KW-0411">Iron-sulfur</keyword>
<comment type="subunit">
    <text evidence="6">Homodimer.</text>
</comment>
<dbReference type="EMBL" id="FOGW01000009">
    <property type="protein sequence ID" value="SER76421.1"/>
    <property type="molecule type" value="Genomic_DNA"/>
</dbReference>
<dbReference type="Proteomes" id="UP000182471">
    <property type="component" value="Unassembled WGS sequence"/>
</dbReference>
<keyword evidence="3 6" id="KW-0067">ATP-binding</keyword>
<evidence type="ECO:0000256" key="1">
    <source>
        <dbReference type="ARBA" id="ARBA00022723"/>
    </source>
</evidence>
<dbReference type="GO" id="GO:0140663">
    <property type="term" value="F:ATP-dependent FeS chaperone activity"/>
    <property type="evidence" value="ECO:0007669"/>
    <property type="project" value="InterPro"/>
</dbReference>